<dbReference type="Pfam" id="PF02298">
    <property type="entry name" value="Cu_bind_like"/>
    <property type="match status" value="1"/>
</dbReference>
<dbReference type="GO" id="GO:0009055">
    <property type="term" value="F:electron transfer activity"/>
    <property type="evidence" value="ECO:0007669"/>
    <property type="project" value="InterPro"/>
</dbReference>
<protein>
    <submittedName>
        <fullName evidence="14">Early nodulin-like protein 1</fullName>
    </submittedName>
</protein>
<evidence type="ECO:0000256" key="10">
    <source>
        <dbReference type="SAM" id="MobiDB-lite"/>
    </source>
</evidence>
<evidence type="ECO:0000259" key="13">
    <source>
        <dbReference type="PROSITE" id="PS51485"/>
    </source>
</evidence>
<dbReference type="Gene3D" id="2.60.40.420">
    <property type="entry name" value="Cupredoxins - blue copper proteins"/>
    <property type="match status" value="1"/>
</dbReference>
<dbReference type="InterPro" id="IPR041846">
    <property type="entry name" value="ENL_dom"/>
</dbReference>
<dbReference type="OrthoDB" id="1937044at2759"/>
<dbReference type="CDD" id="cd11019">
    <property type="entry name" value="OsENODL1_like"/>
    <property type="match status" value="1"/>
</dbReference>
<dbReference type="InterPro" id="IPR003245">
    <property type="entry name" value="Phytocyanin_dom"/>
</dbReference>
<proteinExistence type="inferred from homology"/>
<evidence type="ECO:0000256" key="7">
    <source>
        <dbReference type="ARBA" id="ARBA00023288"/>
    </source>
</evidence>
<dbReference type="PROSITE" id="PS51485">
    <property type="entry name" value="PHYTOCYANIN"/>
    <property type="match status" value="1"/>
</dbReference>
<feature type="transmembrane region" description="Helical" evidence="11">
    <location>
        <begin position="167"/>
        <end position="188"/>
    </location>
</feature>
<feature type="signal peptide" evidence="12">
    <location>
        <begin position="1"/>
        <end position="25"/>
    </location>
</feature>
<accession>A0A2I0APY2</accession>
<evidence type="ECO:0000256" key="4">
    <source>
        <dbReference type="ARBA" id="ARBA00023136"/>
    </source>
</evidence>
<dbReference type="InterPro" id="IPR039391">
    <property type="entry name" value="Phytocyanin-like"/>
</dbReference>
<keyword evidence="11" id="KW-1133">Transmembrane helix</keyword>
<feature type="chain" id="PRO_5014142893" evidence="12">
    <location>
        <begin position="26"/>
        <end position="189"/>
    </location>
</feature>
<evidence type="ECO:0000313" key="14">
    <source>
        <dbReference type="EMBL" id="PKA57617.1"/>
    </source>
</evidence>
<feature type="domain" description="Phytocyanin" evidence="13">
    <location>
        <begin position="26"/>
        <end position="130"/>
    </location>
</feature>
<keyword evidence="6" id="KW-0325">Glycoprotein</keyword>
<organism evidence="14 15">
    <name type="scientific">Apostasia shenzhenica</name>
    <dbReference type="NCBI Taxonomy" id="1088818"/>
    <lineage>
        <taxon>Eukaryota</taxon>
        <taxon>Viridiplantae</taxon>
        <taxon>Streptophyta</taxon>
        <taxon>Embryophyta</taxon>
        <taxon>Tracheophyta</taxon>
        <taxon>Spermatophyta</taxon>
        <taxon>Magnoliopsida</taxon>
        <taxon>Liliopsida</taxon>
        <taxon>Asparagales</taxon>
        <taxon>Orchidaceae</taxon>
        <taxon>Apostasioideae</taxon>
        <taxon>Apostasia</taxon>
    </lineage>
</organism>
<comment type="subcellular location">
    <subcellularLocation>
        <location evidence="9">Endomembrane system</location>
        <topology evidence="9">Lipid-anchor</topology>
    </subcellularLocation>
    <subcellularLocation>
        <location evidence="1">Membrane</location>
        <topology evidence="1">Lipid-anchor</topology>
        <topology evidence="1">GPI-anchor</topology>
    </subcellularLocation>
</comment>
<keyword evidence="7" id="KW-0449">Lipoprotein</keyword>
<sequence>MALSHVFLPLVFLLVLSSPIISSEANEFLVGGASGGWKIPSPPSEPLNRWAEANRFQVGDLLVWKYDAQKDSVLQVRQKDYLSCNTSSPISEHRDGDTRLRLRRSGPYYFVSGAVGACQKGEKLLVVVMSQRHRFPAGGSLSPAPSPSELDGGSPAMAPLTGGASRAGGWFASGVVLAVGAAVFGLLVL</sequence>
<evidence type="ECO:0000256" key="12">
    <source>
        <dbReference type="SAM" id="SignalP"/>
    </source>
</evidence>
<evidence type="ECO:0000256" key="3">
    <source>
        <dbReference type="ARBA" id="ARBA00022729"/>
    </source>
</evidence>
<dbReference type="GO" id="GO:0012505">
    <property type="term" value="C:endomembrane system"/>
    <property type="evidence" value="ECO:0007669"/>
    <property type="project" value="UniProtKB-SubCell"/>
</dbReference>
<evidence type="ECO:0000256" key="6">
    <source>
        <dbReference type="ARBA" id="ARBA00023180"/>
    </source>
</evidence>
<dbReference type="Proteomes" id="UP000236161">
    <property type="component" value="Unassembled WGS sequence"/>
</dbReference>
<dbReference type="InterPro" id="IPR008972">
    <property type="entry name" value="Cupredoxin"/>
</dbReference>
<keyword evidence="4 11" id="KW-0472">Membrane</keyword>
<evidence type="ECO:0000256" key="9">
    <source>
        <dbReference type="ARBA" id="ARBA00037868"/>
    </source>
</evidence>
<gene>
    <name evidence="14" type="ORF">AXF42_Ash018592</name>
</gene>
<dbReference type="PANTHER" id="PTHR33021">
    <property type="entry name" value="BLUE COPPER PROTEIN"/>
    <property type="match status" value="1"/>
</dbReference>
<dbReference type="GO" id="GO:0005886">
    <property type="term" value="C:plasma membrane"/>
    <property type="evidence" value="ECO:0007669"/>
    <property type="project" value="TreeGrafter"/>
</dbReference>
<dbReference type="SUPFAM" id="SSF49503">
    <property type="entry name" value="Cupredoxins"/>
    <property type="match status" value="1"/>
</dbReference>
<evidence type="ECO:0000256" key="2">
    <source>
        <dbReference type="ARBA" id="ARBA00022622"/>
    </source>
</evidence>
<feature type="region of interest" description="Disordered" evidence="10">
    <location>
        <begin position="136"/>
        <end position="157"/>
    </location>
</feature>
<comment type="similarity">
    <text evidence="8">Belongs to the early nodulin-like (ENODL) family.</text>
</comment>
<keyword evidence="5" id="KW-1015">Disulfide bond</keyword>
<evidence type="ECO:0000256" key="1">
    <source>
        <dbReference type="ARBA" id="ARBA00004589"/>
    </source>
</evidence>
<evidence type="ECO:0000256" key="11">
    <source>
        <dbReference type="SAM" id="Phobius"/>
    </source>
</evidence>
<keyword evidence="3 12" id="KW-0732">Signal</keyword>
<dbReference type="GO" id="GO:0098552">
    <property type="term" value="C:side of membrane"/>
    <property type="evidence" value="ECO:0007669"/>
    <property type="project" value="UniProtKB-KW"/>
</dbReference>
<dbReference type="STRING" id="1088818.A0A2I0APY2"/>
<evidence type="ECO:0000256" key="5">
    <source>
        <dbReference type="ARBA" id="ARBA00023157"/>
    </source>
</evidence>
<evidence type="ECO:0000256" key="8">
    <source>
        <dbReference type="ARBA" id="ARBA00035011"/>
    </source>
</evidence>
<keyword evidence="11" id="KW-0812">Transmembrane</keyword>
<dbReference type="FunFam" id="2.60.40.420:FF:000010">
    <property type="entry name" value="Early nodulin-like protein 1"/>
    <property type="match status" value="1"/>
</dbReference>
<dbReference type="AlphaFoldDB" id="A0A2I0APY2"/>
<dbReference type="PANTHER" id="PTHR33021:SF197">
    <property type="entry name" value="EARLY NODULIN-LIKE PROTEIN 13"/>
    <property type="match status" value="1"/>
</dbReference>
<reference evidence="14 15" key="1">
    <citation type="journal article" date="2017" name="Nature">
        <title>The Apostasia genome and the evolution of orchids.</title>
        <authorList>
            <person name="Zhang G.Q."/>
            <person name="Liu K.W."/>
            <person name="Li Z."/>
            <person name="Lohaus R."/>
            <person name="Hsiao Y.Y."/>
            <person name="Niu S.C."/>
            <person name="Wang J.Y."/>
            <person name="Lin Y.C."/>
            <person name="Xu Q."/>
            <person name="Chen L.J."/>
            <person name="Yoshida K."/>
            <person name="Fujiwara S."/>
            <person name="Wang Z.W."/>
            <person name="Zhang Y.Q."/>
            <person name="Mitsuda N."/>
            <person name="Wang M."/>
            <person name="Liu G.H."/>
            <person name="Pecoraro L."/>
            <person name="Huang H.X."/>
            <person name="Xiao X.J."/>
            <person name="Lin M."/>
            <person name="Wu X.Y."/>
            <person name="Wu W.L."/>
            <person name="Chen Y.Y."/>
            <person name="Chang S.B."/>
            <person name="Sakamoto S."/>
            <person name="Ohme-Takagi M."/>
            <person name="Yagi M."/>
            <person name="Zeng S.J."/>
            <person name="Shen C.Y."/>
            <person name="Yeh C.M."/>
            <person name="Luo Y.B."/>
            <person name="Tsai W.C."/>
            <person name="Van de Peer Y."/>
            <person name="Liu Z.J."/>
        </authorList>
    </citation>
    <scope>NUCLEOTIDE SEQUENCE [LARGE SCALE GENOMIC DNA]</scope>
    <source>
        <strain evidence="15">cv. Shenzhen</strain>
        <tissue evidence="14">Stem</tissue>
    </source>
</reference>
<keyword evidence="15" id="KW-1185">Reference proteome</keyword>
<keyword evidence="2" id="KW-0336">GPI-anchor</keyword>
<name>A0A2I0APY2_9ASPA</name>
<evidence type="ECO:0000313" key="15">
    <source>
        <dbReference type="Proteomes" id="UP000236161"/>
    </source>
</evidence>
<dbReference type="EMBL" id="KZ451963">
    <property type="protein sequence ID" value="PKA57617.1"/>
    <property type="molecule type" value="Genomic_DNA"/>
</dbReference>